<evidence type="ECO:0000259" key="1">
    <source>
        <dbReference type="Pfam" id="PF06985"/>
    </source>
</evidence>
<organism evidence="2 3">
    <name type="scientific">Lithohypha guttulata</name>
    <dbReference type="NCBI Taxonomy" id="1690604"/>
    <lineage>
        <taxon>Eukaryota</taxon>
        <taxon>Fungi</taxon>
        <taxon>Dikarya</taxon>
        <taxon>Ascomycota</taxon>
        <taxon>Pezizomycotina</taxon>
        <taxon>Eurotiomycetes</taxon>
        <taxon>Chaetothyriomycetidae</taxon>
        <taxon>Chaetothyriales</taxon>
        <taxon>Trichomeriaceae</taxon>
        <taxon>Lithohypha</taxon>
    </lineage>
</organism>
<comment type="caution">
    <text evidence="2">The sequence shown here is derived from an EMBL/GenBank/DDBJ whole genome shotgun (WGS) entry which is preliminary data.</text>
</comment>
<dbReference type="EMBL" id="JAVRRJ010000001">
    <property type="protein sequence ID" value="KAK5091587.1"/>
    <property type="molecule type" value="Genomic_DNA"/>
</dbReference>
<name>A0AAN7YAL7_9EURO</name>
<reference evidence="2 3" key="1">
    <citation type="submission" date="2023-08" db="EMBL/GenBank/DDBJ databases">
        <title>Black Yeasts Isolated from many extreme environments.</title>
        <authorList>
            <person name="Coleine C."/>
            <person name="Stajich J.E."/>
            <person name="Selbmann L."/>
        </authorList>
    </citation>
    <scope>NUCLEOTIDE SEQUENCE [LARGE SCALE GENOMIC DNA]</scope>
    <source>
        <strain evidence="2 3">CCFEE 5910</strain>
    </source>
</reference>
<gene>
    <name evidence="2" type="ORF">LTR05_001772</name>
</gene>
<evidence type="ECO:0000313" key="2">
    <source>
        <dbReference type="EMBL" id="KAK5091587.1"/>
    </source>
</evidence>
<dbReference type="InterPro" id="IPR052895">
    <property type="entry name" value="HetReg/Transcr_Mod"/>
</dbReference>
<dbReference type="AlphaFoldDB" id="A0AAN7YAL7"/>
<dbReference type="PANTHER" id="PTHR24148">
    <property type="entry name" value="ANKYRIN REPEAT DOMAIN-CONTAINING PROTEIN 39 HOMOLOG-RELATED"/>
    <property type="match status" value="1"/>
</dbReference>
<evidence type="ECO:0000313" key="3">
    <source>
        <dbReference type="Proteomes" id="UP001309876"/>
    </source>
</evidence>
<dbReference type="InterPro" id="IPR010730">
    <property type="entry name" value="HET"/>
</dbReference>
<accession>A0AAN7YAL7</accession>
<feature type="domain" description="Heterokaryon incompatibility" evidence="1">
    <location>
        <begin position="59"/>
        <end position="204"/>
    </location>
</feature>
<proteinExistence type="predicted"/>
<protein>
    <recommendedName>
        <fullName evidence="1">Heterokaryon incompatibility domain-containing protein</fullName>
    </recommendedName>
</protein>
<dbReference type="Proteomes" id="UP001309876">
    <property type="component" value="Unassembled WGS sequence"/>
</dbReference>
<keyword evidence="3" id="KW-1185">Reference proteome</keyword>
<sequence>MATRPPLSYADMAHHASFEHERLTLSDKSIRLFQVQRGGKDEPISLRMTQFSAARRPKYKAVSYTWGSARHPKQVLVNGRAFSLHLNLWHLLYHLRLSEETSFLWADALCINQLNLRERNFHVQLMGRIYQEAESVIVWLGLPSADRTEIRAMDFIKEISAYRTRYSDTMLINTYLRPDIQHRWETLCRMTNHYYWHRTWIIQEFLFAPSIEVFSGKEKLDWKEFEDVVELLRSDPKFATHAVIPQILQSRTTRLTMRRKAGSMSSLHELLREYADSTCTERRDKVYGILGLASDCSEDPDTGETFGVKPDYEKHIVKVYLDALECIKASLPTNSVLPAATLLILRALHILGSDLGSYVSNLDLSAHIRTPLVVSPAYVSSVITVFNWTSVRDLQRQLEMYDWGEHIGYQIKKIPSNTLIPGNKIPKMRRHSSNSRQVHSDLPPDFIYNVVEAANLCTDLSSLYNYPCHHDLNIPLEHIPLHSADKRLHHNPDLLKPPVILEQRPGSETLRLGFACTDVQRGDLILQFRGLDTTLIIRQIGFQTMLVGKAMTVKNAAVIHEETIDPICEQNSWASHCWCARNPEEIQLETDPLSLAELLMKT</sequence>
<dbReference type="Pfam" id="PF06985">
    <property type="entry name" value="HET"/>
    <property type="match status" value="1"/>
</dbReference>
<dbReference type="PANTHER" id="PTHR24148:SF73">
    <property type="entry name" value="HET DOMAIN PROTEIN (AFU_ORTHOLOGUE AFUA_8G01020)"/>
    <property type="match status" value="1"/>
</dbReference>